<evidence type="ECO:0000313" key="3">
    <source>
        <dbReference type="Proteomes" id="UP000823388"/>
    </source>
</evidence>
<organism evidence="2 3">
    <name type="scientific">Panicum virgatum</name>
    <name type="common">Blackwell switchgrass</name>
    <dbReference type="NCBI Taxonomy" id="38727"/>
    <lineage>
        <taxon>Eukaryota</taxon>
        <taxon>Viridiplantae</taxon>
        <taxon>Streptophyta</taxon>
        <taxon>Embryophyta</taxon>
        <taxon>Tracheophyta</taxon>
        <taxon>Spermatophyta</taxon>
        <taxon>Magnoliopsida</taxon>
        <taxon>Liliopsida</taxon>
        <taxon>Poales</taxon>
        <taxon>Poaceae</taxon>
        <taxon>PACMAD clade</taxon>
        <taxon>Panicoideae</taxon>
        <taxon>Panicodae</taxon>
        <taxon>Paniceae</taxon>
        <taxon>Panicinae</taxon>
        <taxon>Panicum</taxon>
        <taxon>Panicum sect. Hiantes</taxon>
    </lineage>
</organism>
<dbReference type="OrthoDB" id="695662at2759"/>
<keyword evidence="3" id="KW-1185">Reference proteome</keyword>
<feature type="region of interest" description="Disordered" evidence="1">
    <location>
        <begin position="1"/>
        <end position="48"/>
    </location>
</feature>
<name>A0A8T0TSG6_PANVG</name>
<feature type="compositionally biased region" description="Low complexity" evidence="1">
    <location>
        <begin position="106"/>
        <end position="122"/>
    </location>
</feature>
<feature type="compositionally biased region" description="Low complexity" evidence="1">
    <location>
        <begin position="84"/>
        <end position="99"/>
    </location>
</feature>
<dbReference type="Proteomes" id="UP000823388">
    <property type="component" value="Chromosome 4K"/>
</dbReference>
<dbReference type="AlphaFoldDB" id="A0A8T0TSG6"/>
<evidence type="ECO:0000256" key="1">
    <source>
        <dbReference type="SAM" id="MobiDB-lite"/>
    </source>
</evidence>
<gene>
    <name evidence="2" type="ORF">PVAP13_4KG246205</name>
</gene>
<evidence type="ECO:0000313" key="2">
    <source>
        <dbReference type="EMBL" id="KAG2612035.1"/>
    </source>
</evidence>
<feature type="compositionally biased region" description="Low complexity" evidence="1">
    <location>
        <begin position="61"/>
        <end position="77"/>
    </location>
</feature>
<reference evidence="2" key="1">
    <citation type="submission" date="2020-05" db="EMBL/GenBank/DDBJ databases">
        <title>WGS assembly of Panicum virgatum.</title>
        <authorList>
            <person name="Lovell J.T."/>
            <person name="Jenkins J."/>
            <person name="Shu S."/>
            <person name="Juenger T.E."/>
            <person name="Schmutz J."/>
        </authorList>
    </citation>
    <scope>NUCLEOTIDE SEQUENCE</scope>
    <source>
        <strain evidence="2">AP13</strain>
    </source>
</reference>
<proteinExistence type="predicted"/>
<dbReference type="EMBL" id="CM029043">
    <property type="protein sequence ID" value="KAG2612035.1"/>
    <property type="molecule type" value="Genomic_DNA"/>
</dbReference>
<accession>A0A8T0TSG6</accession>
<feature type="region of interest" description="Disordered" evidence="1">
    <location>
        <begin position="61"/>
        <end position="132"/>
    </location>
</feature>
<sequence>MAAAGSGADKENAAPSTSAGPRRRGYGVRSCGVKKRPSRPRSAGRVPLRDITNLVAAAAGPEAPLAPGQDAAPAAPELAKKPDAAVPAVAGAPEAQDGAAAGGAGAKKAAAGGAAVKKAAAAPRYSLRKGFR</sequence>
<comment type="caution">
    <text evidence="2">The sequence shown here is derived from an EMBL/GenBank/DDBJ whole genome shotgun (WGS) entry which is preliminary data.</text>
</comment>
<feature type="compositionally biased region" description="Basic residues" evidence="1">
    <location>
        <begin position="21"/>
        <end position="39"/>
    </location>
</feature>
<protein>
    <submittedName>
        <fullName evidence="2">Uncharacterized protein</fullName>
    </submittedName>
</protein>